<dbReference type="EnsemblProtists" id="EOD40327">
    <property type="protein sequence ID" value="EOD40327"/>
    <property type="gene ID" value="EMIHUDRAFT_222758"/>
</dbReference>
<evidence type="ECO:0008006" key="4">
    <source>
        <dbReference type="Google" id="ProtNLM"/>
    </source>
</evidence>
<dbReference type="RefSeq" id="XP_005792756.1">
    <property type="nucleotide sequence ID" value="XM_005792699.1"/>
</dbReference>
<dbReference type="Gene3D" id="2.60.120.620">
    <property type="entry name" value="q2cbj1_9rhob like domain"/>
    <property type="match status" value="1"/>
</dbReference>
<proteinExistence type="predicted"/>
<sequence length="137" mass="14696">MSDVEYSKGATVFLPGTHRDTAERQAFEQGGEARDAMLGAKQSAFTALKAGDAVVFDMRTLHAGTANLAFSEGGGQRLLFILTFRNRKAKGALGHAPNLRPNYRHRGITLAEMRSELESPEPFAGDASDGKPFGDGL</sequence>
<dbReference type="AlphaFoldDB" id="A0A0D3KX42"/>
<dbReference type="Proteomes" id="UP000013827">
    <property type="component" value="Unassembled WGS sequence"/>
</dbReference>
<evidence type="ECO:0000313" key="2">
    <source>
        <dbReference type="EnsemblProtists" id="EOD40327"/>
    </source>
</evidence>
<dbReference type="GeneID" id="17285598"/>
<evidence type="ECO:0000256" key="1">
    <source>
        <dbReference type="SAM" id="MobiDB-lite"/>
    </source>
</evidence>
<dbReference type="HOGENOM" id="CLU_1868981_0_0_1"/>
<reference evidence="3" key="1">
    <citation type="journal article" date="2013" name="Nature">
        <title>Pan genome of the phytoplankton Emiliania underpins its global distribution.</title>
        <authorList>
            <person name="Read B.A."/>
            <person name="Kegel J."/>
            <person name="Klute M.J."/>
            <person name="Kuo A."/>
            <person name="Lefebvre S.C."/>
            <person name="Maumus F."/>
            <person name="Mayer C."/>
            <person name="Miller J."/>
            <person name="Monier A."/>
            <person name="Salamov A."/>
            <person name="Young J."/>
            <person name="Aguilar M."/>
            <person name="Claverie J.M."/>
            <person name="Frickenhaus S."/>
            <person name="Gonzalez K."/>
            <person name="Herman E.K."/>
            <person name="Lin Y.C."/>
            <person name="Napier J."/>
            <person name="Ogata H."/>
            <person name="Sarno A.F."/>
            <person name="Shmutz J."/>
            <person name="Schroeder D."/>
            <person name="de Vargas C."/>
            <person name="Verret F."/>
            <person name="von Dassow P."/>
            <person name="Valentin K."/>
            <person name="Van de Peer Y."/>
            <person name="Wheeler G."/>
            <person name="Dacks J.B."/>
            <person name="Delwiche C.F."/>
            <person name="Dyhrman S.T."/>
            <person name="Glockner G."/>
            <person name="John U."/>
            <person name="Richards T."/>
            <person name="Worden A.Z."/>
            <person name="Zhang X."/>
            <person name="Grigoriev I.V."/>
            <person name="Allen A.E."/>
            <person name="Bidle K."/>
            <person name="Borodovsky M."/>
            <person name="Bowler C."/>
            <person name="Brownlee C."/>
            <person name="Cock J.M."/>
            <person name="Elias M."/>
            <person name="Gladyshev V.N."/>
            <person name="Groth M."/>
            <person name="Guda C."/>
            <person name="Hadaegh A."/>
            <person name="Iglesias-Rodriguez M.D."/>
            <person name="Jenkins J."/>
            <person name="Jones B.M."/>
            <person name="Lawson T."/>
            <person name="Leese F."/>
            <person name="Lindquist E."/>
            <person name="Lobanov A."/>
            <person name="Lomsadze A."/>
            <person name="Malik S.B."/>
            <person name="Marsh M.E."/>
            <person name="Mackinder L."/>
            <person name="Mock T."/>
            <person name="Mueller-Roeber B."/>
            <person name="Pagarete A."/>
            <person name="Parker M."/>
            <person name="Probert I."/>
            <person name="Quesneville H."/>
            <person name="Raines C."/>
            <person name="Rensing S.A."/>
            <person name="Riano-Pachon D.M."/>
            <person name="Richier S."/>
            <person name="Rokitta S."/>
            <person name="Shiraiwa Y."/>
            <person name="Soanes D.M."/>
            <person name="van der Giezen M."/>
            <person name="Wahlund T.M."/>
            <person name="Williams B."/>
            <person name="Wilson W."/>
            <person name="Wolfe G."/>
            <person name="Wurch L.L."/>
        </authorList>
    </citation>
    <scope>NUCLEOTIDE SEQUENCE</scope>
</reference>
<keyword evidence="3" id="KW-1185">Reference proteome</keyword>
<evidence type="ECO:0000313" key="3">
    <source>
        <dbReference type="Proteomes" id="UP000013827"/>
    </source>
</evidence>
<protein>
    <recommendedName>
        <fullName evidence="4">Phytanoyl-CoA dioxygenase</fullName>
    </recommendedName>
</protein>
<dbReference type="SUPFAM" id="SSF51197">
    <property type="entry name" value="Clavaminate synthase-like"/>
    <property type="match status" value="1"/>
</dbReference>
<organism evidence="2 3">
    <name type="scientific">Emiliania huxleyi (strain CCMP1516)</name>
    <dbReference type="NCBI Taxonomy" id="280463"/>
    <lineage>
        <taxon>Eukaryota</taxon>
        <taxon>Haptista</taxon>
        <taxon>Haptophyta</taxon>
        <taxon>Prymnesiophyceae</taxon>
        <taxon>Isochrysidales</taxon>
        <taxon>Noelaerhabdaceae</taxon>
        <taxon>Emiliania</taxon>
    </lineage>
</organism>
<reference evidence="2" key="2">
    <citation type="submission" date="2024-10" db="UniProtKB">
        <authorList>
            <consortium name="EnsemblProtists"/>
        </authorList>
    </citation>
    <scope>IDENTIFICATION</scope>
</reference>
<dbReference type="InterPro" id="IPR008775">
    <property type="entry name" value="Phytyl_CoA_dOase-like"/>
</dbReference>
<accession>A0A0D3KX42</accession>
<dbReference type="Pfam" id="PF05721">
    <property type="entry name" value="PhyH"/>
    <property type="match status" value="1"/>
</dbReference>
<dbReference type="PaxDb" id="2903-EOD40327"/>
<dbReference type="KEGG" id="ehx:EMIHUDRAFT_222758"/>
<name>A0A0D3KX42_EMIH1</name>
<feature type="region of interest" description="Disordered" evidence="1">
    <location>
        <begin position="116"/>
        <end position="137"/>
    </location>
</feature>